<keyword evidence="2" id="KW-1185">Reference proteome</keyword>
<proteinExistence type="predicted"/>
<gene>
    <name evidence="1" type="ORF">F4820DRAFT_253093</name>
</gene>
<evidence type="ECO:0000313" key="1">
    <source>
        <dbReference type="EMBL" id="KAI4870333.1"/>
    </source>
</evidence>
<name>A0ACB9ZFH8_9PEZI</name>
<dbReference type="EMBL" id="MU393424">
    <property type="protein sequence ID" value="KAI4870333.1"/>
    <property type="molecule type" value="Genomic_DNA"/>
</dbReference>
<protein>
    <submittedName>
        <fullName evidence="1">Kinase-like domain-containing protein</fullName>
    </submittedName>
</protein>
<dbReference type="Proteomes" id="UP001497700">
    <property type="component" value="Unassembled WGS sequence"/>
</dbReference>
<organism evidence="1 2">
    <name type="scientific">Hypoxylon rubiginosum</name>
    <dbReference type="NCBI Taxonomy" id="110542"/>
    <lineage>
        <taxon>Eukaryota</taxon>
        <taxon>Fungi</taxon>
        <taxon>Dikarya</taxon>
        <taxon>Ascomycota</taxon>
        <taxon>Pezizomycotina</taxon>
        <taxon>Sordariomycetes</taxon>
        <taxon>Xylariomycetidae</taxon>
        <taxon>Xylariales</taxon>
        <taxon>Hypoxylaceae</taxon>
        <taxon>Hypoxylon</taxon>
    </lineage>
</organism>
<accession>A0ACB9ZFH8</accession>
<comment type="caution">
    <text evidence="1">The sequence shown here is derived from an EMBL/GenBank/DDBJ whole genome shotgun (WGS) entry which is preliminary data.</text>
</comment>
<evidence type="ECO:0000313" key="2">
    <source>
        <dbReference type="Proteomes" id="UP001497700"/>
    </source>
</evidence>
<reference evidence="1 2" key="1">
    <citation type="journal article" date="2022" name="New Phytol.">
        <title>Ecological generalism drives hyperdiversity of secondary metabolite gene clusters in xylarialean endophytes.</title>
        <authorList>
            <person name="Franco M.E.E."/>
            <person name="Wisecaver J.H."/>
            <person name="Arnold A.E."/>
            <person name="Ju Y.M."/>
            <person name="Slot J.C."/>
            <person name="Ahrendt S."/>
            <person name="Moore L.P."/>
            <person name="Eastman K.E."/>
            <person name="Scott K."/>
            <person name="Konkel Z."/>
            <person name="Mondo S.J."/>
            <person name="Kuo A."/>
            <person name="Hayes R.D."/>
            <person name="Haridas S."/>
            <person name="Andreopoulos B."/>
            <person name="Riley R."/>
            <person name="LaButti K."/>
            <person name="Pangilinan J."/>
            <person name="Lipzen A."/>
            <person name="Amirebrahimi M."/>
            <person name="Yan J."/>
            <person name="Adam C."/>
            <person name="Keymanesh K."/>
            <person name="Ng V."/>
            <person name="Louie K."/>
            <person name="Northen T."/>
            <person name="Drula E."/>
            <person name="Henrissat B."/>
            <person name="Hsieh H.M."/>
            <person name="Youens-Clark K."/>
            <person name="Lutzoni F."/>
            <person name="Miadlikowska J."/>
            <person name="Eastwood D.C."/>
            <person name="Hamelin R.C."/>
            <person name="Grigoriev I.V."/>
            <person name="U'Ren J.M."/>
        </authorList>
    </citation>
    <scope>NUCLEOTIDE SEQUENCE [LARGE SCALE GENOMIC DNA]</scope>
    <source>
        <strain evidence="1 2">CBS 119005</strain>
    </source>
</reference>
<sequence length="633" mass="72680">MDDGCNEQPELPISYGLGPKRPLSLNGASALQYSFRVDEDAQRGQTLDDKVHISTQSEASHTGSSHNHGDSVYLQSLPVSTNDAYTIQSTDAELAAVGADSESSLEDKLRKATRRHAQNDEDGFIPIDEFNKILTRQSVWRELQSNLAKLSKEKDLDSWVSAIWDMVESEPKTHTSRRKIFAVLVLLNAPEKIGLFIDEDLWDKDLPFIREADNKSKWLTSQGQGEARIVECLSNPNGWKGHVLDLFNLYQWRMLSPFFNMVDGRVEFQRFHRLIPLPFEEDEKYNEEDLSGGSADVRRVLIHRSHYNLSNSTKDPFDAFAIKRLRSRDKTQFDSEVESLERFSDGNYPHFIKLLATYSHGGYYHMIFPWAEGNLKDMWKRYRTPKPTYELALWIVDQCRGITKGLKMIHYDEFSHSLSPTEAKKGRHGDIKPENILWVKGPGNENNPGSSVLKISDFGLTRWHRDVSNHKKYAQGLAVSLTYRAPETHLNMPVSQPWDIWTLGCVFLEFLTWYLYGWDEGVDEFSVRRTRESSPDPIVEDNFFILGTTVSGSKHGASLKGSVVDWINKLHTTEGCSEFIHDFLDLISDSMLRIRYKERRECKDIVNELDKLYKKRPSPFPLFFVRAPATVSV</sequence>